<gene>
    <name evidence="2" type="ORF">A8806_101151</name>
</gene>
<keyword evidence="1" id="KW-0472">Membrane</keyword>
<dbReference type="EMBL" id="QGDL01000001">
    <property type="protein sequence ID" value="PWJ31864.1"/>
    <property type="molecule type" value="Genomic_DNA"/>
</dbReference>
<evidence type="ECO:0000256" key="1">
    <source>
        <dbReference type="SAM" id="Phobius"/>
    </source>
</evidence>
<evidence type="ECO:0000313" key="3">
    <source>
        <dbReference type="Proteomes" id="UP000245845"/>
    </source>
</evidence>
<evidence type="ECO:0000313" key="2">
    <source>
        <dbReference type="EMBL" id="PWJ31864.1"/>
    </source>
</evidence>
<dbReference type="RefSeq" id="WP_146203242.1">
    <property type="nucleotide sequence ID" value="NZ_BAAACK010000007.1"/>
</dbReference>
<reference evidence="2 3" key="1">
    <citation type="submission" date="2018-05" db="EMBL/GenBank/DDBJ databases">
        <title>The Hungate 1000. A catalogue of reference genomes from the rumen microbiome.</title>
        <authorList>
            <person name="Kelly W."/>
        </authorList>
    </citation>
    <scope>NUCLEOTIDE SEQUENCE [LARGE SCALE GENOMIC DNA]</scope>
    <source>
        <strain evidence="2 3">NLAE-zl-C242</strain>
    </source>
</reference>
<keyword evidence="1" id="KW-0812">Transmembrane</keyword>
<proteinExistence type="predicted"/>
<sequence>MTKEKIPAGSYPAGYIKELYELEISVLEQNKILDCITYHLTNDTPDLKKEAGREAVKKKSLSETFRAAFFLCVPCILIILIISAVTALFNSVSKELLKNVEAGLAGSISTYYKITVVLCIIVCVFVCYMRIMQDRDDAEKNRVILIQNHFQDYKASLQFQYNIGRQNLIRTNQILEARYNTLDIAHRYRGLVPIASIYQYLSDGRCLNLEEACDLYESESEQGLVARDIDNLEERQGRTGENQSMLYNAVKEADHTYTKIRADIQRLADEARIIPPESELRKYNAVISAQLSAENI</sequence>
<dbReference type="Proteomes" id="UP000245845">
    <property type="component" value="Unassembled WGS sequence"/>
</dbReference>
<organism evidence="2 3">
    <name type="scientific">Faecalicatena orotica</name>
    <dbReference type="NCBI Taxonomy" id="1544"/>
    <lineage>
        <taxon>Bacteria</taxon>
        <taxon>Bacillati</taxon>
        <taxon>Bacillota</taxon>
        <taxon>Clostridia</taxon>
        <taxon>Lachnospirales</taxon>
        <taxon>Lachnospiraceae</taxon>
        <taxon>Faecalicatena</taxon>
    </lineage>
</organism>
<protein>
    <submittedName>
        <fullName evidence="2">Uncharacterized protein</fullName>
    </submittedName>
</protein>
<name>A0A2Y9BAB2_9FIRM</name>
<feature type="transmembrane region" description="Helical" evidence="1">
    <location>
        <begin position="67"/>
        <end position="90"/>
    </location>
</feature>
<comment type="caution">
    <text evidence="2">The sequence shown here is derived from an EMBL/GenBank/DDBJ whole genome shotgun (WGS) entry which is preliminary data.</text>
</comment>
<keyword evidence="3" id="KW-1185">Reference proteome</keyword>
<keyword evidence="1" id="KW-1133">Transmembrane helix</keyword>
<dbReference type="OrthoDB" id="2065951at2"/>
<accession>A0A2Y9BAB2</accession>
<feature type="transmembrane region" description="Helical" evidence="1">
    <location>
        <begin position="110"/>
        <end position="131"/>
    </location>
</feature>
<dbReference type="AlphaFoldDB" id="A0A2Y9BAB2"/>